<organism evidence="2 3">
    <name type="scientific">Methylovirgula ligni</name>
    <dbReference type="NCBI Taxonomy" id="569860"/>
    <lineage>
        <taxon>Bacteria</taxon>
        <taxon>Pseudomonadati</taxon>
        <taxon>Pseudomonadota</taxon>
        <taxon>Alphaproteobacteria</taxon>
        <taxon>Hyphomicrobiales</taxon>
        <taxon>Beijerinckiaceae</taxon>
        <taxon>Methylovirgula</taxon>
    </lineage>
</organism>
<evidence type="ECO:0000313" key="2">
    <source>
        <dbReference type="EMBL" id="REF89092.1"/>
    </source>
</evidence>
<gene>
    <name evidence="2" type="ORF">DES32_0306</name>
</gene>
<protein>
    <submittedName>
        <fullName evidence="2">GSCFA family protein</fullName>
    </submittedName>
</protein>
<dbReference type="Gene3D" id="1.25.40.10">
    <property type="entry name" value="Tetratricopeptide repeat domain"/>
    <property type="match status" value="1"/>
</dbReference>
<proteinExistence type="predicted"/>
<feature type="domain" description="GSCFA" evidence="1">
    <location>
        <begin position="52"/>
        <end position="307"/>
    </location>
</feature>
<dbReference type="Pfam" id="PF08885">
    <property type="entry name" value="GSCFA"/>
    <property type="match status" value="1"/>
</dbReference>
<dbReference type="SUPFAM" id="SSF48452">
    <property type="entry name" value="TPR-like"/>
    <property type="match status" value="1"/>
</dbReference>
<dbReference type="Pfam" id="PF14559">
    <property type="entry name" value="TPR_19"/>
    <property type="match status" value="1"/>
</dbReference>
<accession>A0A3D9Z1P9</accession>
<evidence type="ECO:0000259" key="1">
    <source>
        <dbReference type="Pfam" id="PF08885"/>
    </source>
</evidence>
<dbReference type="EMBL" id="QUMO01000001">
    <property type="protein sequence ID" value="REF89092.1"/>
    <property type="molecule type" value="Genomic_DNA"/>
</dbReference>
<dbReference type="Proteomes" id="UP000256900">
    <property type="component" value="Unassembled WGS sequence"/>
</dbReference>
<dbReference type="RefSeq" id="WP_115834905.1">
    <property type="nucleotide sequence ID" value="NZ_CP025086.1"/>
</dbReference>
<reference evidence="2 3" key="1">
    <citation type="submission" date="2018-08" db="EMBL/GenBank/DDBJ databases">
        <title>Genomic Encyclopedia of Type Strains, Phase IV (KMG-IV): sequencing the most valuable type-strain genomes for metagenomic binning, comparative biology and taxonomic classification.</title>
        <authorList>
            <person name="Goeker M."/>
        </authorList>
    </citation>
    <scope>NUCLEOTIDE SEQUENCE [LARGE SCALE GENOMIC DNA]</scope>
    <source>
        <strain evidence="2 3">BW863</strain>
    </source>
</reference>
<keyword evidence="3" id="KW-1185">Reference proteome</keyword>
<dbReference type="AlphaFoldDB" id="A0A3D9Z1P9"/>
<evidence type="ECO:0000313" key="3">
    <source>
        <dbReference type="Proteomes" id="UP000256900"/>
    </source>
</evidence>
<dbReference type="InterPro" id="IPR014982">
    <property type="entry name" value="GSCFA"/>
</dbReference>
<dbReference type="OrthoDB" id="369216at2"/>
<name>A0A3D9Z1P9_9HYPH</name>
<comment type="caution">
    <text evidence="2">The sequence shown here is derived from an EMBL/GenBank/DDBJ whole genome shotgun (WGS) entry which is preliminary data.</text>
</comment>
<dbReference type="InterPro" id="IPR011990">
    <property type="entry name" value="TPR-like_helical_dom_sf"/>
</dbReference>
<sequence length="575" mass="64597">MPLFDISAAEAVETRKANPFATWPERSRANRVEPVAKPFFKAPFRLRRGEAIFTVGSCFARNVEVELMKCGFEVPMRHLLKKPEFRNMESGIVNNFGTPSIYNEFAWALGERPFVPEEHFVEVLPGKFADMHIVPSIRAENWDWVLARRRAITEAYRTVRGCRVVIMTLGLIEVWFDTKSSYYLNAPPRPSVVKREPERFRLHVLSYEEVYHYLEGALRLIKAHGHKDVAVLLTISPVPLTATHREQDVMVANTYSKSVLRAAAEAAAARSDFVTYFPSYESVTLSARAVAWRDDMVHVTDAIVALNVSRLFEAFVDDDAIGARYQREISEGGVLMAVEWARKIRESDSGEAEAFFRRYGKLAEESVEFAFEYADYLTSKDDYAGALAVLDRAPNADEDLQVVIAGAKLMLKLGKARGAYERLDSFATPEQRLHGVWDNLVGAAKAAGDGELLKDVTERWCAAVPKKAGRTRTLTGRWFHMHRDFATALVYLQQAVKLTPEDATARIFYIQTLDALGRVGDAEANFALVRPTTPNEIILFERLQRRFGVAGNGAAGALADGNKVLERQPSEILVR</sequence>